<evidence type="ECO:0008006" key="3">
    <source>
        <dbReference type="Google" id="ProtNLM"/>
    </source>
</evidence>
<proteinExistence type="predicted"/>
<reference evidence="1" key="1">
    <citation type="submission" date="2021-11" db="EMBL/GenBank/DDBJ databases">
        <title>Isoprene-degrading acetogen.</title>
        <authorList>
            <person name="Yang Y."/>
            <person name="Jin H."/>
            <person name="Yan J."/>
        </authorList>
    </citation>
    <scope>NUCLEOTIDE SEQUENCE</scope>
    <source>
        <strain evidence="1">Berkeley</strain>
    </source>
</reference>
<accession>A0ABY6HE81</accession>
<dbReference type="RefSeq" id="WP_263992854.1">
    <property type="nucleotide sequence ID" value="NZ_CP087994.1"/>
</dbReference>
<keyword evidence="2" id="KW-1185">Reference proteome</keyword>
<gene>
    <name evidence="1" type="ORF">LNN31_18990</name>
</gene>
<dbReference type="EMBL" id="CP087994">
    <property type="protein sequence ID" value="UYO62826.1"/>
    <property type="molecule type" value="Genomic_DNA"/>
</dbReference>
<sequence>METSSIVSLLIALIAVLISLATLQENRNMIEESTKPYIVVYARVANFESPRYYIIVKNFGTTGAKITNFKVDFDLSKYSYDDERTPFKHLENSFLAPNQSVICNIDPLKYCRNPHPITFNVTYGTKRKQYNDVYNINIQSEMDNIQTRASTKNKELSIISHTLQDLVEKHL</sequence>
<evidence type="ECO:0000313" key="2">
    <source>
        <dbReference type="Proteomes" id="UP001163550"/>
    </source>
</evidence>
<organism evidence="1 2">
    <name type="scientific">Acetobacterium wieringae</name>
    <dbReference type="NCBI Taxonomy" id="52694"/>
    <lineage>
        <taxon>Bacteria</taxon>
        <taxon>Bacillati</taxon>
        <taxon>Bacillota</taxon>
        <taxon>Clostridia</taxon>
        <taxon>Eubacteriales</taxon>
        <taxon>Eubacteriaceae</taxon>
        <taxon>Acetobacterium</taxon>
    </lineage>
</organism>
<evidence type="ECO:0000313" key="1">
    <source>
        <dbReference type="EMBL" id="UYO62826.1"/>
    </source>
</evidence>
<dbReference type="Proteomes" id="UP001163550">
    <property type="component" value="Chromosome"/>
</dbReference>
<name>A0ABY6HE81_9FIRM</name>
<protein>
    <recommendedName>
        <fullName evidence="3">DUF4352 domain-containing protein</fullName>
    </recommendedName>
</protein>